<reference evidence="1" key="2">
    <citation type="submission" date="2017-10" db="EMBL/GenBank/DDBJ databases">
        <title>Ladona fulva Genome sequencing and assembly.</title>
        <authorList>
            <person name="Murali S."/>
            <person name="Richards S."/>
            <person name="Bandaranaike D."/>
            <person name="Bellair M."/>
            <person name="Blankenburg K."/>
            <person name="Chao H."/>
            <person name="Dinh H."/>
            <person name="Doddapaneni H."/>
            <person name="Dugan-Rocha S."/>
            <person name="Elkadiri S."/>
            <person name="Gnanaolivu R."/>
            <person name="Hernandez B."/>
            <person name="Skinner E."/>
            <person name="Javaid M."/>
            <person name="Lee S."/>
            <person name="Li M."/>
            <person name="Ming W."/>
            <person name="Munidasa M."/>
            <person name="Muniz J."/>
            <person name="Nguyen L."/>
            <person name="Hughes D."/>
            <person name="Osuji N."/>
            <person name="Pu L.-L."/>
            <person name="Puazo M."/>
            <person name="Qu C."/>
            <person name="Quiroz J."/>
            <person name="Raj R."/>
            <person name="Weissenberger G."/>
            <person name="Xin Y."/>
            <person name="Zou X."/>
            <person name="Han Y."/>
            <person name="Worley K."/>
            <person name="Muzny D."/>
            <person name="Gibbs R."/>
        </authorList>
    </citation>
    <scope>NUCLEOTIDE SEQUENCE</scope>
    <source>
        <strain evidence="1">Sampled in the wild</strain>
    </source>
</reference>
<dbReference type="PANTHER" id="PTHR21261:SF15">
    <property type="entry name" value="BEATEN PATH IIIA, ISOFORM D-RELATED"/>
    <property type="match status" value="1"/>
</dbReference>
<dbReference type="OrthoDB" id="7375975at2759"/>
<dbReference type="EMBL" id="KZ308295">
    <property type="protein sequence ID" value="KAG8226761.1"/>
    <property type="molecule type" value="Genomic_DNA"/>
</dbReference>
<protein>
    <recommendedName>
        <fullName evidence="3">Ig-like domain-containing protein</fullName>
    </recommendedName>
</protein>
<comment type="caution">
    <text evidence="1">The sequence shown here is derived from an EMBL/GenBank/DDBJ whole genome shotgun (WGS) entry which is preliminary data.</text>
</comment>
<dbReference type="AlphaFoldDB" id="A0A8K0NYI5"/>
<reference evidence="1" key="1">
    <citation type="submission" date="2013-04" db="EMBL/GenBank/DDBJ databases">
        <authorList>
            <person name="Qu J."/>
            <person name="Murali S.C."/>
            <person name="Bandaranaike D."/>
            <person name="Bellair M."/>
            <person name="Blankenburg K."/>
            <person name="Chao H."/>
            <person name="Dinh H."/>
            <person name="Doddapaneni H."/>
            <person name="Downs B."/>
            <person name="Dugan-Rocha S."/>
            <person name="Elkadiri S."/>
            <person name="Gnanaolivu R.D."/>
            <person name="Hernandez B."/>
            <person name="Javaid M."/>
            <person name="Jayaseelan J.C."/>
            <person name="Lee S."/>
            <person name="Li M."/>
            <person name="Ming W."/>
            <person name="Munidasa M."/>
            <person name="Muniz J."/>
            <person name="Nguyen L."/>
            <person name="Ongeri F."/>
            <person name="Osuji N."/>
            <person name="Pu L.-L."/>
            <person name="Puazo M."/>
            <person name="Qu C."/>
            <person name="Quiroz J."/>
            <person name="Raj R."/>
            <person name="Weissenberger G."/>
            <person name="Xin Y."/>
            <person name="Zou X."/>
            <person name="Han Y."/>
            <person name="Richards S."/>
            <person name="Worley K."/>
            <person name="Muzny D."/>
            <person name="Gibbs R."/>
        </authorList>
    </citation>
    <scope>NUCLEOTIDE SEQUENCE</scope>
    <source>
        <strain evidence="1">Sampled in the wild</strain>
    </source>
</reference>
<evidence type="ECO:0000313" key="2">
    <source>
        <dbReference type="Proteomes" id="UP000792457"/>
    </source>
</evidence>
<name>A0A8K0NYI5_LADFU</name>
<dbReference type="Proteomes" id="UP000792457">
    <property type="component" value="Unassembled WGS sequence"/>
</dbReference>
<organism evidence="1 2">
    <name type="scientific">Ladona fulva</name>
    <name type="common">Scarce chaser dragonfly</name>
    <name type="synonym">Libellula fulva</name>
    <dbReference type="NCBI Taxonomy" id="123851"/>
    <lineage>
        <taxon>Eukaryota</taxon>
        <taxon>Metazoa</taxon>
        <taxon>Ecdysozoa</taxon>
        <taxon>Arthropoda</taxon>
        <taxon>Hexapoda</taxon>
        <taxon>Insecta</taxon>
        <taxon>Pterygota</taxon>
        <taxon>Palaeoptera</taxon>
        <taxon>Odonata</taxon>
        <taxon>Epiprocta</taxon>
        <taxon>Anisoptera</taxon>
        <taxon>Libelluloidea</taxon>
        <taxon>Libellulidae</taxon>
        <taxon>Ladona</taxon>
    </lineage>
</organism>
<evidence type="ECO:0000313" key="1">
    <source>
        <dbReference type="EMBL" id="KAG8226761.1"/>
    </source>
</evidence>
<evidence type="ECO:0008006" key="3">
    <source>
        <dbReference type="Google" id="ProtNLM"/>
    </source>
</evidence>
<keyword evidence="2" id="KW-1185">Reference proteome</keyword>
<accession>A0A8K0NYI5</accession>
<sequence>MCLTGLRIPGGPSPAVALRLLDLKVPENAELNGNVTLECSFDLGNEGANLYCVKWYKDGYEFFRFSPDDRPPIKLFPNSGIIVDEKVAWGEFLEVNGGVTFPDLPIQR</sequence>
<proteinExistence type="predicted"/>
<dbReference type="PANTHER" id="PTHR21261">
    <property type="entry name" value="BEAT PROTEIN"/>
    <property type="match status" value="1"/>
</dbReference>
<gene>
    <name evidence="1" type="ORF">J437_LFUL000269</name>
</gene>